<protein>
    <submittedName>
        <fullName evidence="1">Uncharacterized protein</fullName>
    </submittedName>
</protein>
<accession>A0A0E9SWT3</accession>
<name>A0A0E9SWT3_ANGAN</name>
<reference evidence="1" key="2">
    <citation type="journal article" date="2015" name="Fish Shellfish Immunol.">
        <title>Early steps in the European eel (Anguilla anguilla)-Vibrio vulnificus interaction in the gills: Role of the RtxA13 toxin.</title>
        <authorList>
            <person name="Callol A."/>
            <person name="Pajuelo D."/>
            <person name="Ebbesson L."/>
            <person name="Teles M."/>
            <person name="MacKenzie S."/>
            <person name="Amaro C."/>
        </authorList>
    </citation>
    <scope>NUCLEOTIDE SEQUENCE</scope>
</reference>
<evidence type="ECO:0000313" key="1">
    <source>
        <dbReference type="EMBL" id="JAH45140.1"/>
    </source>
</evidence>
<dbReference type="EMBL" id="GBXM01063437">
    <property type="protein sequence ID" value="JAH45140.1"/>
    <property type="molecule type" value="Transcribed_RNA"/>
</dbReference>
<organism evidence="1">
    <name type="scientific">Anguilla anguilla</name>
    <name type="common">European freshwater eel</name>
    <name type="synonym">Muraena anguilla</name>
    <dbReference type="NCBI Taxonomy" id="7936"/>
    <lineage>
        <taxon>Eukaryota</taxon>
        <taxon>Metazoa</taxon>
        <taxon>Chordata</taxon>
        <taxon>Craniata</taxon>
        <taxon>Vertebrata</taxon>
        <taxon>Euteleostomi</taxon>
        <taxon>Actinopterygii</taxon>
        <taxon>Neopterygii</taxon>
        <taxon>Teleostei</taxon>
        <taxon>Anguilliformes</taxon>
        <taxon>Anguillidae</taxon>
        <taxon>Anguilla</taxon>
    </lineage>
</organism>
<proteinExistence type="predicted"/>
<dbReference type="AlphaFoldDB" id="A0A0E9SWT3"/>
<sequence length="58" mass="6912">MMEHLLPSWATILLPYLWFHQVTEPPLITTNVYQCNYYLNNILILNMMMILTLTQPSE</sequence>
<reference evidence="1" key="1">
    <citation type="submission" date="2014-11" db="EMBL/GenBank/DDBJ databases">
        <authorList>
            <person name="Amaro Gonzalez C."/>
        </authorList>
    </citation>
    <scope>NUCLEOTIDE SEQUENCE</scope>
</reference>